<dbReference type="OrthoDB" id="9804542at2"/>
<dbReference type="PIRSF" id="PIRSF000103">
    <property type="entry name" value="HIBADH"/>
    <property type="match status" value="1"/>
</dbReference>
<dbReference type="InterPro" id="IPR036291">
    <property type="entry name" value="NAD(P)-bd_dom_sf"/>
</dbReference>
<keyword evidence="8" id="KW-1185">Reference proteome</keyword>
<sequence length="308" mass="32816">MTQLQIGLYGLGRMGGNMAKRLARGGVTVYAYNRSFEVAEKLAAGDDNVRACRSLEEVVASLSAPRVLWLMLPSGPATEAAILQAAALLEPGDILVDGANGYYKEAIARADQLAGQGIRFVDVGVSGGIWGLDNGYCLMAGGDEAALAAVIPFLKLLAPAPDRGWLHAGPVGSGHFTKMVHNGIEYGMMQAFAEGFALMQAKTEFELDLAKIAELWRHSSVVRSWLLDLTADFLKADQKLVDIAPVVADSGEGRWTALEAVEQGVPTPVMSLALMMRFASQGKNDYAARMLAMMRKGFGGHAVQGKGE</sequence>
<accession>A0A4R3JUZ6</accession>
<dbReference type="InterPro" id="IPR004849">
    <property type="entry name" value="6DGDH_YqeC"/>
</dbReference>
<dbReference type="InterPro" id="IPR013328">
    <property type="entry name" value="6PGD_dom2"/>
</dbReference>
<dbReference type="SMART" id="SM01350">
    <property type="entry name" value="6PGD"/>
    <property type="match status" value="1"/>
</dbReference>
<evidence type="ECO:0000259" key="6">
    <source>
        <dbReference type="SMART" id="SM01350"/>
    </source>
</evidence>
<dbReference type="GO" id="GO:0016054">
    <property type="term" value="P:organic acid catabolic process"/>
    <property type="evidence" value="ECO:0007669"/>
    <property type="project" value="UniProtKB-ARBA"/>
</dbReference>
<feature type="domain" description="6-phosphogluconate dehydrogenase C-terminal" evidence="6">
    <location>
        <begin position="174"/>
        <end position="308"/>
    </location>
</feature>
<dbReference type="SUPFAM" id="SSF48179">
    <property type="entry name" value="6-phosphogluconate dehydrogenase C-terminal domain-like"/>
    <property type="match status" value="1"/>
</dbReference>
<organism evidence="7 8">
    <name type="scientific">Sulfuritortus calidifontis</name>
    <dbReference type="NCBI Taxonomy" id="1914471"/>
    <lineage>
        <taxon>Bacteria</taxon>
        <taxon>Pseudomonadati</taxon>
        <taxon>Pseudomonadota</taxon>
        <taxon>Betaproteobacteria</taxon>
        <taxon>Nitrosomonadales</taxon>
        <taxon>Thiobacillaceae</taxon>
        <taxon>Sulfuritortus</taxon>
    </lineage>
</organism>
<evidence type="ECO:0000313" key="7">
    <source>
        <dbReference type="EMBL" id="TCS71669.1"/>
    </source>
</evidence>
<dbReference type="NCBIfam" id="TIGR00872">
    <property type="entry name" value="gnd_rel"/>
    <property type="match status" value="1"/>
</dbReference>
<dbReference type="NCBIfam" id="NF007161">
    <property type="entry name" value="PRK09599.1"/>
    <property type="match status" value="1"/>
</dbReference>
<comment type="similarity">
    <text evidence="2">Belongs to the 6-phosphogluconate dehydrogenase family.</text>
</comment>
<comment type="pathway">
    <text evidence="1">Carbohydrate degradation; pentose phosphate pathway.</text>
</comment>
<evidence type="ECO:0000256" key="3">
    <source>
        <dbReference type="ARBA" id="ARBA00023002"/>
    </source>
</evidence>
<dbReference type="Gene3D" id="1.10.1040.10">
    <property type="entry name" value="N-(1-d-carboxylethyl)-l-norvaline Dehydrogenase, domain 2"/>
    <property type="match status" value="1"/>
</dbReference>
<evidence type="ECO:0000256" key="4">
    <source>
        <dbReference type="ARBA" id="ARBA00023064"/>
    </source>
</evidence>
<dbReference type="PANTHER" id="PTHR11811">
    <property type="entry name" value="6-PHOSPHOGLUCONATE DEHYDROGENASE"/>
    <property type="match status" value="1"/>
</dbReference>
<name>A0A4R3JUZ6_9PROT</name>
<dbReference type="GO" id="GO:0006098">
    <property type="term" value="P:pentose-phosphate shunt"/>
    <property type="evidence" value="ECO:0007669"/>
    <property type="project" value="UniProtKB-UniPathway"/>
</dbReference>
<keyword evidence="3" id="KW-0560">Oxidoreductase</keyword>
<dbReference type="InterPro" id="IPR006183">
    <property type="entry name" value="Pgluconate_DH"/>
</dbReference>
<dbReference type="Pfam" id="PF03446">
    <property type="entry name" value="NAD_binding_2"/>
    <property type="match status" value="1"/>
</dbReference>
<dbReference type="InterPro" id="IPR006115">
    <property type="entry name" value="6PGDH_NADP-bd"/>
</dbReference>
<dbReference type="Pfam" id="PF00393">
    <property type="entry name" value="6PGD"/>
    <property type="match status" value="1"/>
</dbReference>
<dbReference type="InterPro" id="IPR006114">
    <property type="entry name" value="6PGDH_C"/>
</dbReference>
<evidence type="ECO:0000256" key="2">
    <source>
        <dbReference type="ARBA" id="ARBA00008419"/>
    </source>
</evidence>
<dbReference type="InterPro" id="IPR008927">
    <property type="entry name" value="6-PGluconate_DH-like_C_sf"/>
</dbReference>
<comment type="caution">
    <text evidence="7">The sequence shown here is derived from an EMBL/GenBank/DDBJ whole genome shotgun (WGS) entry which is preliminary data.</text>
</comment>
<dbReference type="EMBL" id="SLZY01000008">
    <property type="protein sequence ID" value="TCS71669.1"/>
    <property type="molecule type" value="Genomic_DNA"/>
</dbReference>
<dbReference type="GO" id="GO:0050661">
    <property type="term" value="F:NADP binding"/>
    <property type="evidence" value="ECO:0007669"/>
    <property type="project" value="InterPro"/>
</dbReference>
<dbReference type="InterPro" id="IPR002204">
    <property type="entry name" value="3-OH-isobutyrate_DH-rel_CS"/>
</dbReference>
<proteinExistence type="inferred from homology"/>
<evidence type="ECO:0000256" key="1">
    <source>
        <dbReference type="ARBA" id="ARBA00004959"/>
    </source>
</evidence>
<dbReference type="SUPFAM" id="SSF51735">
    <property type="entry name" value="NAD(P)-binding Rossmann-fold domains"/>
    <property type="match status" value="1"/>
</dbReference>
<dbReference type="Gene3D" id="3.40.50.720">
    <property type="entry name" value="NAD(P)-binding Rossmann-like Domain"/>
    <property type="match status" value="1"/>
</dbReference>
<dbReference type="UniPathway" id="UPA00115"/>
<dbReference type="Proteomes" id="UP000295135">
    <property type="component" value="Unassembled WGS sequence"/>
</dbReference>
<dbReference type="PROSITE" id="PS00895">
    <property type="entry name" value="3_HYDROXYISOBUT_DH"/>
    <property type="match status" value="1"/>
</dbReference>
<reference evidence="7 8" key="1">
    <citation type="submission" date="2019-03" db="EMBL/GenBank/DDBJ databases">
        <title>Genomic Encyclopedia of Type Strains, Phase IV (KMG-IV): sequencing the most valuable type-strain genomes for metagenomic binning, comparative biology and taxonomic classification.</title>
        <authorList>
            <person name="Goeker M."/>
        </authorList>
    </citation>
    <scope>NUCLEOTIDE SEQUENCE [LARGE SCALE GENOMIC DNA]</scope>
    <source>
        <strain evidence="7 8">DSM 103923</strain>
    </source>
</reference>
<dbReference type="GO" id="GO:0004616">
    <property type="term" value="F:phosphogluconate dehydrogenase (decarboxylating) activity"/>
    <property type="evidence" value="ECO:0007669"/>
    <property type="project" value="InterPro"/>
</dbReference>
<dbReference type="InterPro" id="IPR015815">
    <property type="entry name" value="HIBADH-related"/>
</dbReference>
<dbReference type="PRINTS" id="PR00076">
    <property type="entry name" value="6PGDHDRGNASE"/>
</dbReference>
<gene>
    <name evidence="7" type="ORF">EDC61_10812</name>
</gene>
<dbReference type="GO" id="GO:0019521">
    <property type="term" value="P:D-gluconate metabolic process"/>
    <property type="evidence" value="ECO:0007669"/>
    <property type="project" value="UniProtKB-KW"/>
</dbReference>
<evidence type="ECO:0000313" key="8">
    <source>
        <dbReference type="Proteomes" id="UP000295135"/>
    </source>
</evidence>
<protein>
    <submittedName>
        <fullName evidence="7">6-phosphogluconate dehydrogenase (Decarboxylating)</fullName>
    </submittedName>
</protein>
<dbReference type="AlphaFoldDB" id="A0A4R3JUZ6"/>
<evidence type="ECO:0000256" key="5">
    <source>
        <dbReference type="PIRSR" id="PIRSR000103-1"/>
    </source>
</evidence>
<feature type="active site" evidence="5">
    <location>
        <position position="178"/>
    </location>
</feature>
<keyword evidence="4" id="KW-0311">Gluconate utilization</keyword>